<dbReference type="Gene3D" id="3.40.50.300">
    <property type="entry name" value="P-loop containing nucleotide triphosphate hydrolases"/>
    <property type="match status" value="1"/>
</dbReference>
<dbReference type="InterPro" id="IPR017261">
    <property type="entry name" value="DNA_mismatch_repair_MutS/MSH"/>
</dbReference>
<dbReference type="InterPro" id="IPR007695">
    <property type="entry name" value="DNA_mismatch_repair_MutS-lik_N"/>
</dbReference>
<evidence type="ECO:0000256" key="4">
    <source>
        <dbReference type="ARBA" id="ARBA00022763"/>
    </source>
</evidence>
<dbReference type="SUPFAM" id="SSF48334">
    <property type="entry name" value="DNA repair protein MutS, domain III"/>
    <property type="match status" value="1"/>
</dbReference>
<dbReference type="InterPro" id="IPR036187">
    <property type="entry name" value="DNA_mismatch_repair_MutS_sf"/>
</dbReference>
<evidence type="ECO:0000256" key="6">
    <source>
        <dbReference type="ARBA" id="ARBA00023125"/>
    </source>
</evidence>
<keyword evidence="7 10" id="KW-0234">DNA repair</keyword>
<dbReference type="Pfam" id="PF05190">
    <property type="entry name" value="MutS_IV"/>
    <property type="match status" value="1"/>
</dbReference>
<comment type="caution">
    <text evidence="13">The sequence shown here is derived from an EMBL/GenBank/DDBJ whole genome shotgun (WGS) entry which is preliminary data.</text>
</comment>
<dbReference type="NCBIfam" id="TIGR01070">
    <property type="entry name" value="mutS1"/>
    <property type="match status" value="1"/>
</dbReference>
<evidence type="ECO:0000313" key="13">
    <source>
        <dbReference type="EMBL" id="PCI77953.1"/>
    </source>
</evidence>
<keyword evidence="4 10" id="KW-0227">DNA damage</keyword>
<dbReference type="InterPro" id="IPR007860">
    <property type="entry name" value="DNA_mmatch_repair_MutS_con_dom"/>
</dbReference>
<dbReference type="GO" id="GO:0005524">
    <property type="term" value="F:ATP binding"/>
    <property type="evidence" value="ECO:0007669"/>
    <property type="project" value="UniProtKB-UniRule"/>
</dbReference>
<dbReference type="Pfam" id="PF05188">
    <property type="entry name" value="MutS_II"/>
    <property type="match status" value="1"/>
</dbReference>
<dbReference type="Pfam" id="PF05192">
    <property type="entry name" value="MutS_III"/>
    <property type="match status" value="1"/>
</dbReference>
<dbReference type="GO" id="GO:0140664">
    <property type="term" value="F:ATP-dependent DNA damage sensor activity"/>
    <property type="evidence" value="ECO:0007669"/>
    <property type="project" value="InterPro"/>
</dbReference>
<dbReference type="InterPro" id="IPR045076">
    <property type="entry name" value="MutS"/>
</dbReference>
<dbReference type="InterPro" id="IPR016151">
    <property type="entry name" value="DNA_mismatch_repair_MutS_N"/>
</dbReference>
<evidence type="ECO:0000256" key="9">
    <source>
        <dbReference type="NCBIfam" id="TIGR01070"/>
    </source>
</evidence>
<dbReference type="NCBIfam" id="NF003810">
    <property type="entry name" value="PRK05399.1"/>
    <property type="match status" value="1"/>
</dbReference>
<dbReference type="GO" id="GO:0005829">
    <property type="term" value="C:cytosol"/>
    <property type="evidence" value="ECO:0007669"/>
    <property type="project" value="TreeGrafter"/>
</dbReference>
<dbReference type="InterPro" id="IPR007861">
    <property type="entry name" value="DNA_mismatch_repair_MutS_clamp"/>
</dbReference>
<evidence type="ECO:0000256" key="11">
    <source>
        <dbReference type="SAM" id="MobiDB-lite"/>
    </source>
</evidence>
<evidence type="ECO:0000256" key="8">
    <source>
        <dbReference type="ARBA" id="ARBA00024647"/>
    </source>
</evidence>
<feature type="domain" description="DNA mismatch repair proteins mutS family" evidence="12">
    <location>
        <begin position="687"/>
        <end position="703"/>
    </location>
</feature>
<dbReference type="CDD" id="cd03284">
    <property type="entry name" value="ABC_MutS1"/>
    <property type="match status" value="1"/>
</dbReference>
<evidence type="ECO:0000313" key="14">
    <source>
        <dbReference type="Proteomes" id="UP000218775"/>
    </source>
</evidence>
<dbReference type="Pfam" id="PF01624">
    <property type="entry name" value="MutS_I"/>
    <property type="match status" value="1"/>
</dbReference>
<dbReference type="Gene3D" id="1.10.1420.10">
    <property type="match status" value="2"/>
</dbReference>
<evidence type="ECO:0000256" key="1">
    <source>
        <dbReference type="ARBA" id="ARBA00006271"/>
    </source>
</evidence>
<name>A0A2A4X5S9_UNCAE</name>
<reference evidence="14" key="1">
    <citation type="submission" date="2017-08" db="EMBL/GenBank/DDBJ databases">
        <title>A dynamic microbial community with high functional redundancy inhabits the cold, oxic subseafloor aquifer.</title>
        <authorList>
            <person name="Tully B.J."/>
            <person name="Wheat C.G."/>
            <person name="Glazer B.T."/>
            <person name="Huber J.A."/>
        </authorList>
    </citation>
    <scope>NUCLEOTIDE SEQUENCE [LARGE SCALE GENOMIC DNA]</scope>
</reference>
<keyword evidence="5" id="KW-0067">ATP-binding</keyword>
<keyword evidence="6 10" id="KW-0238">DNA-binding</keyword>
<dbReference type="PANTHER" id="PTHR11361:SF34">
    <property type="entry name" value="DNA MISMATCH REPAIR PROTEIN MSH1, MITOCHONDRIAL"/>
    <property type="match status" value="1"/>
</dbReference>
<dbReference type="PANTHER" id="PTHR11361">
    <property type="entry name" value="DNA MISMATCH REPAIR PROTEIN MUTS FAMILY MEMBER"/>
    <property type="match status" value="1"/>
</dbReference>
<dbReference type="SMART" id="SM00533">
    <property type="entry name" value="MUTSd"/>
    <property type="match status" value="1"/>
</dbReference>
<sequence length="824" mass="91793">MKGKGDTPMMGQWKECKQQAPGALLLFRLGDFYEAFHEDAELLSKATGITLTKRGNILMSGVPVQSLDTYLPKLVDQGILVAIAEQTPPTDETQKIMGRKVVRTVSSGTALSSDLLDAKKSNYFASIHVLNQTVGLAFLEMTTRQLLVTELPKGSDCLREIAQRAPKEFLLSKQTRKELSSFFETYTQTCRENVKDAWYFDLKESSELYQSIRNQERDPLYGKSAAVIATGALIKYLQEQMHAPADFAANLTYFSQENEMKLDSLTIDHLDIDIKKARGKHSLSLIEHLDFTKTPMGGRLFRELVLKPLVNVEAIHEKHSAIDNLLTDPPLTSRLEQLLKQINDTERLSVRISLRQGGAKDLLALATSLTIFPQVKALLANAIAPLLQKGFYALPDSIPLALHITKALVDDPPAKVGDKRTIRIGFNQELDTYYNLKENSQAKLLQMQEELKESTGIKTLKLVFSKTFGYCIEVSKGATHLVPDFLERRQTLVNAERYTYKALKEFEDKLLHADDNIMACEKRLLVDLAIQVSEQVSTLCSFSQVIARIDTLLSLALAAKTYRYTKPLVDNSKILRIQEGRHPLLEKKLLAETFIANDVYLDPSVEQTRIITGPNMAGKSTYIRQVALLTIMAQIGSYIPCKEAHIGIVDQVFTRIGASDNLMLGDSTFMVEMKETAHILHHATSRSLVILDEIGRGTSTYDGIAIAKAVVEYLLEIEGEGVKTLFATHYSELCALSAQHTRVKNYSVAAKVSGDHITFLHKLIKGPASKSYGVHVAKLAGLPEPVIKAANTYLKHLEDIAPHSKSASPFKKQEKSGDQMELFN</sequence>
<dbReference type="Pfam" id="PF00488">
    <property type="entry name" value="MutS_V"/>
    <property type="match status" value="1"/>
</dbReference>
<organism evidence="13 14">
    <name type="scientific">Aerophobetes bacterium</name>
    <dbReference type="NCBI Taxonomy" id="2030807"/>
    <lineage>
        <taxon>Bacteria</taxon>
        <taxon>Candidatus Aerophobota</taxon>
    </lineage>
</organism>
<dbReference type="SUPFAM" id="SSF53150">
    <property type="entry name" value="DNA repair protein MutS, domain II"/>
    <property type="match status" value="1"/>
</dbReference>
<dbReference type="Gene3D" id="3.30.420.110">
    <property type="entry name" value="MutS, connector domain"/>
    <property type="match status" value="1"/>
</dbReference>
<keyword evidence="3 10" id="KW-0547">Nucleotide-binding</keyword>
<evidence type="ECO:0000256" key="10">
    <source>
        <dbReference type="RuleBase" id="RU003756"/>
    </source>
</evidence>
<dbReference type="PROSITE" id="PS00486">
    <property type="entry name" value="DNA_MISMATCH_REPAIR_2"/>
    <property type="match status" value="1"/>
</dbReference>
<evidence type="ECO:0000256" key="2">
    <source>
        <dbReference type="ARBA" id="ARBA00021982"/>
    </source>
</evidence>
<dbReference type="GO" id="GO:0030983">
    <property type="term" value="F:mismatched DNA binding"/>
    <property type="evidence" value="ECO:0007669"/>
    <property type="project" value="InterPro"/>
</dbReference>
<evidence type="ECO:0000256" key="7">
    <source>
        <dbReference type="ARBA" id="ARBA00023204"/>
    </source>
</evidence>
<dbReference type="InterPro" id="IPR036678">
    <property type="entry name" value="MutS_con_dom_sf"/>
</dbReference>
<dbReference type="Gene3D" id="3.40.1170.10">
    <property type="entry name" value="DNA repair protein MutS, domain I"/>
    <property type="match status" value="1"/>
</dbReference>
<comment type="similarity">
    <text evidence="1 10">Belongs to the DNA mismatch repair MutS family.</text>
</comment>
<evidence type="ECO:0000256" key="5">
    <source>
        <dbReference type="ARBA" id="ARBA00022840"/>
    </source>
</evidence>
<dbReference type="SUPFAM" id="SSF52540">
    <property type="entry name" value="P-loop containing nucleoside triphosphate hydrolases"/>
    <property type="match status" value="1"/>
</dbReference>
<dbReference type="Proteomes" id="UP000218775">
    <property type="component" value="Unassembled WGS sequence"/>
</dbReference>
<evidence type="ECO:0000256" key="3">
    <source>
        <dbReference type="ARBA" id="ARBA00022741"/>
    </source>
</evidence>
<protein>
    <recommendedName>
        <fullName evidence="2 9">DNA mismatch repair protein MutS</fullName>
    </recommendedName>
</protein>
<dbReference type="EMBL" id="NVUK01000010">
    <property type="protein sequence ID" value="PCI77953.1"/>
    <property type="molecule type" value="Genomic_DNA"/>
</dbReference>
<dbReference type="InterPro" id="IPR007696">
    <property type="entry name" value="DNA_mismatch_repair_MutS_core"/>
</dbReference>
<dbReference type="SUPFAM" id="SSF55271">
    <property type="entry name" value="DNA repair protein MutS, domain I"/>
    <property type="match status" value="1"/>
</dbReference>
<feature type="region of interest" description="Disordered" evidence="11">
    <location>
        <begin position="804"/>
        <end position="824"/>
    </location>
</feature>
<dbReference type="GO" id="GO:0006298">
    <property type="term" value="P:mismatch repair"/>
    <property type="evidence" value="ECO:0007669"/>
    <property type="project" value="UniProtKB-UniRule"/>
</dbReference>
<dbReference type="InterPro" id="IPR005748">
    <property type="entry name" value="DNA_mismatch_repair_MutS"/>
</dbReference>
<proteinExistence type="inferred from homology"/>
<dbReference type="InterPro" id="IPR027417">
    <property type="entry name" value="P-loop_NTPase"/>
</dbReference>
<gene>
    <name evidence="13" type="ORF">COB21_01990</name>
</gene>
<accession>A0A2A4X5S9</accession>
<dbReference type="FunFam" id="3.40.50.300:FF:000870">
    <property type="entry name" value="MutS protein homolog 4"/>
    <property type="match status" value="1"/>
</dbReference>
<evidence type="ECO:0000259" key="12">
    <source>
        <dbReference type="PROSITE" id="PS00486"/>
    </source>
</evidence>
<dbReference type="AlphaFoldDB" id="A0A2A4X5S9"/>
<comment type="function">
    <text evidence="8">This protein is involved in the repair of mismatches in DNA. It is possible that it carries out the mismatch recognition step. This protein has a weak ATPase activity.</text>
</comment>
<dbReference type="SMART" id="SM00534">
    <property type="entry name" value="MUTSac"/>
    <property type="match status" value="1"/>
</dbReference>
<dbReference type="PIRSF" id="PIRSF037677">
    <property type="entry name" value="DNA_mis_repair_Msh6"/>
    <property type="match status" value="1"/>
</dbReference>
<dbReference type="InterPro" id="IPR000432">
    <property type="entry name" value="DNA_mismatch_repair_MutS_C"/>
</dbReference>